<dbReference type="OrthoDB" id="294052at2759"/>
<proteinExistence type="inferred from homology"/>
<dbReference type="AlphaFoldDB" id="A0A9W4SVV2"/>
<dbReference type="InterPro" id="IPR039272">
    <property type="entry name" value="CLEC16A/TT9"/>
</dbReference>
<gene>
    <name evidence="5" type="ORF">FWILDA_LOCUS11980</name>
</gene>
<dbReference type="GO" id="GO:0007034">
    <property type="term" value="P:vacuolar transport"/>
    <property type="evidence" value="ECO:0007669"/>
    <property type="project" value="TreeGrafter"/>
</dbReference>
<keyword evidence="6" id="KW-1185">Reference proteome</keyword>
<dbReference type="GO" id="GO:0006914">
    <property type="term" value="P:autophagy"/>
    <property type="evidence" value="ECO:0007669"/>
    <property type="project" value="UniProtKB-KW"/>
</dbReference>
<name>A0A9W4SVV2_9GLOM</name>
<dbReference type="PANTHER" id="PTHR21481">
    <property type="entry name" value="PROTEIN CLEC16A"/>
    <property type="match status" value="1"/>
</dbReference>
<dbReference type="Proteomes" id="UP001153678">
    <property type="component" value="Unassembled WGS sequence"/>
</dbReference>
<dbReference type="GO" id="GO:1901096">
    <property type="term" value="P:regulation of autophagosome maturation"/>
    <property type="evidence" value="ECO:0007669"/>
    <property type="project" value="TreeGrafter"/>
</dbReference>
<dbReference type="InterPro" id="IPR019155">
    <property type="entry name" value="CLEC16A/TT9_N"/>
</dbReference>
<protein>
    <submittedName>
        <fullName evidence="5">9213_t:CDS:1</fullName>
    </submittedName>
</protein>
<comment type="caution">
    <text evidence="5">The sequence shown here is derived from an EMBL/GenBank/DDBJ whole genome shotgun (WGS) entry which is preliminary data.</text>
</comment>
<feature type="domain" description="FPL" evidence="3">
    <location>
        <begin position="91"/>
        <end position="238"/>
    </location>
</feature>
<organism evidence="5 6">
    <name type="scientific">Funneliformis geosporum</name>
    <dbReference type="NCBI Taxonomy" id="1117311"/>
    <lineage>
        <taxon>Eukaryota</taxon>
        <taxon>Fungi</taxon>
        <taxon>Fungi incertae sedis</taxon>
        <taxon>Mucoromycota</taxon>
        <taxon>Glomeromycotina</taxon>
        <taxon>Glomeromycetes</taxon>
        <taxon>Glomerales</taxon>
        <taxon>Glomeraceae</taxon>
        <taxon>Funneliformis</taxon>
    </lineage>
</organism>
<dbReference type="EMBL" id="CAMKVN010003630">
    <property type="protein sequence ID" value="CAI2185247.1"/>
    <property type="molecule type" value="Genomic_DNA"/>
</dbReference>
<dbReference type="GO" id="GO:0005794">
    <property type="term" value="C:Golgi apparatus"/>
    <property type="evidence" value="ECO:0007669"/>
    <property type="project" value="TreeGrafter"/>
</dbReference>
<accession>A0A9W4SVV2</accession>
<evidence type="ECO:0000259" key="3">
    <source>
        <dbReference type="Pfam" id="PF09758"/>
    </source>
</evidence>
<evidence type="ECO:0000259" key="4">
    <source>
        <dbReference type="Pfam" id="PF19439"/>
    </source>
</evidence>
<evidence type="ECO:0000256" key="1">
    <source>
        <dbReference type="ARBA" id="ARBA00006441"/>
    </source>
</evidence>
<dbReference type="PANTHER" id="PTHR21481:SF0">
    <property type="entry name" value="PROTEIN CLEC16A"/>
    <property type="match status" value="1"/>
</dbReference>
<dbReference type="Pfam" id="PF19439">
    <property type="entry name" value="CLEC16A_C"/>
    <property type="match status" value="1"/>
</dbReference>
<feature type="domain" description="CLEC16A/TT9 C-terminal" evidence="4">
    <location>
        <begin position="292"/>
        <end position="377"/>
    </location>
</feature>
<dbReference type="Pfam" id="PF09758">
    <property type="entry name" value="FPL"/>
    <property type="match status" value="1"/>
</dbReference>
<dbReference type="GO" id="GO:0005770">
    <property type="term" value="C:late endosome"/>
    <property type="evidence" value="ECO:0007669"/>
    <property type="project" value="TreeGrafter"/>
</dbReference>
<keyword evidence="2" id="KW-0072">Autophagy</keyword>
<evidence type="ECO:0000256" key="2">
    <source>
        <dbReference type="ARBA" id="ARBA00023006"/>
    </source>
</evidence>
<reference evidence="5" key="1">
    <citation type="submission" date="2022-08" db="EMBL/GenBank/DDBJ databases">
        <authorList>
            <person name="Kallberg Y."/>
            <person name="Tangrot J."/>
            <person name="Rosling A."/>
        </authorList>
    </citation>
    <scope>NUCLEOTIDE SEQUENCE</scope>
    <source>
        <strain evidence="5">Wild A</strain>
    </source>
</reference>
<sequence>MSTYLSWLPSIDVSSYFRYTGGNNNAHSSNTTKTSARTTQSENGTMFGFFGGLFDRAPKIEKYSPENLRNLSDLLYERSRSGNDESVVDVLKELTQVLVWGDQHKPTILEYFFENNIHYDILSILEETNSSNVTKQILQTMNILFENIHDLTSLYFLLSNNYVNRIICHKFDFSNDEIMAYYIYLLRTLSFKLDTNTLFFFFNERQDDFPLYSEAIKFFNSDESMIRVAVRSVTLNIFGVNNEQMQEFILDRNASPYFSNLVNFISNFSTILDDISNSPNYHNQYQRFNYYLAEHCDNFYYINDIINLDNEKMNQELTSHLMDLLLKPVYADSLVHRKLLPYKQSTRIDSVVALALLCHVLHIFRHPPLVTAMVAMLFSNSPELMDYPQSPRLDTTYANPSSLFRNRNLYREAIMGFLIPEEADSDEKAHYYDLNTLPALCLIYMSCRNHAIAPDILLATEVYSQKLLKTRRLLDPLMSEIEDLSNDTPFSLSHRVSFDTASMTSTATTASQSRPLFTDDLDGDLLNAPTNSKADQLFVDDMYKNLYESSLAPSIKVTGENNYSYQLQTKNYRAELVQNIITLLCVHYRLCRPITLQMAAEVLLELLYYNGSGECLTLEQTEMMNMTEKLLQERAKNYFLKNHEFQLEKFEKAVNESMFGGDKYVGEIIMNSKLLFPPPSPISQSISIDPEDDDIIRDIKTLHLLRQSRILLSRKSILEEPTFEEEGYIEENKYKAELVYHNGLVDESFDQARQQMYSTTTKKDNKIHQRNDTKDSTSSWVSVGEVEKRKKTVLEKLGILL</sequence>
<dbReference type="InterPro" id="IPR045820">
    <property type="entry name" value="CLEC16A/TT9_C"/>
</dbReference>
<evidence type="ECO:0000313" key="5">
    <source>
        <dbReference type="EMBL" id="CAI2185247.1"/>
    </source>
</evidence>
<dbReference type="GO" id="GO:0016197">
    <property type="term" value="P:endosomal transport"/>
    <property type="evidence" value="ECO:0007669"/>
    <property type="project" value="TreeGrafter"/>
</dbReference>
<comment type="similarity">
    <text evidence="1">Belongs to the CLEC16A/gop-1 family.</text>
</comment>
<evidence type="ECO:0000313" key="6">
    <source>
        <dbReference type="Proteomes" id="UP001153678"/>
    </source>
</evidence>